<sequence length="19" mass="2175">MFADSLTERRSFQEGQACV</sequence>
<keyword evidence="2" id="KW-1185">Reference proteome</keyword>
<dbReference type="EMBL" id="JAODUP010000275">
    <property type="protein sequence ID" value="KAK2154156.1"/>
    <property type="molecule type" value="Genomic_DNA"/>
</dbReference>
<reference evidence="1" key="1">
    <citation type="journal article" date="2023" name="Mol. Biol. Evol.">
        <title>Third-Generation Sequencing Reveals the Adaptive Role of the Epigenome in Three Deep-Sea Polychaetes.</title>
        <authorList>
            <person name="Perez M."/>
            <person name="Aroh O."/>
            <person name="Sun Y."/>
            <person name="Lan Y."/>
            <person name="Juniper S.K."/>
            <person name="Young C.R."/>
            <person name="Angers B."/>
            <person name="Qian P.Y."/>
        </authorList>
    </citation>
    <scope>NUCLEOTIDE SEQUENCE</scope>
    <source>
        <strain evidence="1">P08H-3</strain>
    </source>
</reference>
<evidence type="ECO:0000313" key="2">
    <source>
        <dbReference type="Proteomes" id="UP001208570"/>
    </source>
</evidence>
<gene>
    <name evidence="1" type="ORF">LSH36_275g04006</name>
</gene>
<organism evidence="1 2">
    <name type="scientific">Paralvinella palmiformis</name>
    <dbReference type="NCBI Taxonomy" id="53620"/>
    <lineage>
        <taxon>Eukaryota</taxon>
        <taxon>Metazoa</taxon>
        <taxon>Spiralia</taxon>
        <taxon>Lophotrochozoa</taxon>
        <taxon>Annelida</taxon>
        <taxon>Polychaeta</taxon>
        <taxon>Sedentaria</taxon>
        <taxon>Canalipalpata</taxon>
        <taxon>Terebellida</taxon>
        <taxon>Terebelliformia</taxon>
        <taxon>Alvinellidae</taxon>
        <taxon>Paralvinella</taxon>
    </lineage>
</organism>
<accession>A0AAD9JJD5</accession>
<protein>
    <submittedName>
        <fullName evidence="1">Uncharacterized protein</fullName>
    </submittedName>
</protein>
<comment type="caution">
    <text evidence="1">The sequence shown here is derived from an EMBL/GenBank/DDBJ whole genome shotgun (WGS) entry which is preliminary data.</text>
</comment>
<name>A0AAD9JJD5_9ANNE</name>
<dbReference type="Proteomes" id="UP001208570">
    <property type="component" value="Unassembled WGS sequence"/>
</dbReference>
<proteinExistence type="predicted"/>
<dbReference type="AlphaFoldDB" id="A0AAD9JJD5"/>
<evidence type="ECO:0000313" key="1">
    <source>
        <dbReference type="EMBL" id="KAK2154156.1"/>
    </source>
</evidence>